<dbReference type="PANTHER" id="PTHR10624">
    <property type="entry name" value="UROKINASE PLASMINOGEN ACTIVATOR SURFACE RECEPTOR-RELATED"/>
    <property type="match status" value="1"/>
</dbReference>
<protein>
    <submittedName>
        <fullName evidence="8">Uncharacterized protein</fullName>
    </submittedName>
</protein>
<evidence type="ECO:0000256" key="4">
    <source>
        <dbReference type="ARBA" id="ARBA00022729"/>
    </source>
</evidence>
<keyword evidence="9" id="KW-1185">Reference proteome</keyword>
<keyword evidence="7" id="KW-0449">Lipoprotein</keyword>
<keyword evidence="5" id="KW-0472">Membrane</keyword>
<name>A0A8B9QFX5_APTOW</name>
<keyword evidence="3" id="KW-0336">GPI-anchor</keyword>
<dbReference type="Proteomes" id="UP000694424">
    <property type="component" value="Unplaced"/>
</dbReference>
<evidence type="ECO:0000313" key="8">
    <source>
        <dbReference type="Ensembl" id="ENSAOWP00000021085.1"/>
    </source>
</evidence>
<comment type="subcellular location">
    <subcellularLocation>
        <location evidence="1">Cell membrane</location>
        <topology evidence="1">Lipid-anchor</topology>
        <topology evidence="1">GPI-anchor</topology>
    </subcellularLocation>
</comment>
<dbReference type="GO" id="GO:0098552">
    <property type="term" value="C:side of membrane"/>
    <property type="evidence" value="ECO:0007669"/>
    <property type="project" value="UniProtKB-KW"/>
</dbReference>
<evidence type="ECO:0000256" key="1">
    <source>
        <dbReference type="ARBA" id="ARBA00004609"/>
    </source>
</evidence>
<keyword evidence="6" id="KW-0325">Glycoprotein</keyword>
<evidence type="ECO:0000256" key="7">
    <source>
        <dbReference type="ARBA" id="ARBA00023288"/>
    </source>
</evidence>
<dbReference type="AlphaFoldDB" id="A0A8B9QFX5"/>
<dbReference type="GO" id="GO:0005886">
    <property type="term" value="C:plasma membrane"/>
    <property type="evidence" value="ECO:0007669"/>
    <property type="project" value="UniProtKB-SubCell"/>
</dbReference>
<evidence type="ECO:0000256" key="3">
    <source>
        <dbReference type="ARBA" id="ARBA00022622"/>
    </source>
</evidence>
<keyword evidence="4" id="KW-0732">Signal</keyword>
<evidence type="ECO:0000256" key="2">
    <source>
        <dbReference type="ARBA" id="ARBA00022475"/>
    </source>
</evidence>
<evidence type="ECO:0000313" key="9">
    <source>
        <dbReference type="Proteomes" id="UP000694424"/>
    </source>
</evidence>
<dbReference type="Ensembl" id="ENSAOWT00000023878.1">
    <property type="protein sequence ID" value="ENSAOWP00000021085.1"/>
    <property type="gene ID" value="ENSAOWG00000014260.1"/>
</dbReference>
<evidence type="ECO:0000256" key="6">
    <source>
        <dbReference type="ARBA" id="ARBA00023180"/>
    </source>
</evidence>
<keyword evidence="2" id="KW-1003">Cell membrane</keyword>
<organism evidence="8 9">
    <name type="scientific">Apteryx owenii</name>
    <name type="common">Little spotted kiwi</name>
    <dbReference type="NCBI Taxonomy" id="8824"/>
    <lineage>
        <taxon>Eukaryota</taxon>
        <taxon>Metazoa</taxon>
        <taxon>Chordata</taxon>
        <taxon>Craniata</taxon>
        <taxon>Vertebrata</taxon>
        <taxon>Euteleostomi</taxon>
        <taxon>Archelosauria</taxon>
        <taxon>Archosauria</taxon>
        <taxon>Dinosauria</taxon>
        <taxon>Saurischia</taxon>
        <taxon>Theropoda</taxon>
        <taxon>Coelurosauria</taxon>
        <taxon>Aves</taxon>
        <taxon>Palaeognathae</taxon>
        <taxon>Apterygiformes</taxon>
        <taxon>Apterygidae</taxon>
        <taxon>Apteryx</taxon>
    </lineage>
</organism>
<reference evidence="8" key="1">
    <citation type="submission" date="2025-08" db="UniProtKB">
        <authorList>
            <consortium name="Ensembl"/>
        </authorList>
    </citation>
    <scope>IDENTIFICATION</scope>
</reference>
<accession>A0A8B9QFX5</accession>
<evidence type="ECO:0000256" key="5">
    <source>
        <dbReference type="ARBA" id="ARBA00023136"/>
    </source>
</evidence>
<sequence>MSPPTCRRRGADVPELHGMGLGGWRVPAPHACPCPTHVPPAGSMGLTCLSCVQWGWGWCVPAPHVCLRDSGKIWGGFGGCWGDSGSVGGRWGGRGPAGALTPPPLPGNESARVPNGVSCYGCPDDGPCPASNATVVQCYDDFTGCFHGNVTLTLGEPMGRGGRGPGGRLGTGACPCDPGGEGAVVWSLGRPSGCCGNPLRPSSHRRGLLRPSGCHGDLLRPRSHCGAAMRPGSCHGDLLRPAEA</sequence>
<dbReference type="PANTHER" id="PTHR10624:SF8">
    <property type="entry name" value="LY6_PLAUR DOMAIN-CONTAINING PROTEIN 3"/>
    <property type="match status" value="1"/>
</dbReference>
<reference evidence="8" key="2">
    <citation type="submission" date="2025-09" db="UniProtKB">
        <authorList>
            <consortium name="Ensembl"/>
        </authorList>
    </citation>
    <scope>IDENTIFICATION</scope>
</reference>
<proteinExistence type="predicted"/>